<name>A0A178M1R3_MYCIR</name>
<dbReference type="PANTHER" id="PTHR43289">
    <property type="entry name" value="MITOGEN-ACTIVATED PROTEIN KINASE KINASE KINASE 20-RELATED"/>
    <property type="match status" value="1"/>
</dbReference>
<evidence type="ECO:0000256" key="5">
    <source>
        <dbReference type="ARBA" id="ARBA00022553"/>
    </source>
</evidence>
<dbReference type="PROSITE" id="PS00108">
    <property type="entry name" value="PROTEIN_KINASE_ST"/>
    <property type="match status" value="1"/>
</dbReference>
<comment type="catalytic activity">
    <reaction evidence="13">
        <text>L-threonyl-[protein] + ATP = O-phospho-L-threonyl-[protein] + ADP + H(+)</text>
        <dbReference type="Rhea" id="RHEA:46608"/>
        <dbReference type="Rhea" id="RHEA-COMP:11060"/>
        <dbReference type="Rhea" id="RHEA-COMP:11605"/>
        <dbReference type="ChEBI" id="CHEBI:15378"/>
        <dbReference type="ChEBI" id="CHEBI:30013"/>
        <dbReference type="ChEBI" id="CHEBI:30616"/>
        <dbReference type="ChEBI" id="CHEBI:61977"/>
        <dbReference type="ChEBI" id="CHEBI:456216"/>
        <dbReference type="EC" id="2.7.11.1"/>
    </reaction>
</comment>
<reference evidence="18 19" key="1">
    <citation type="submission" date="2016-04" db="EMBL/GenBank/DDBJ databases">
        <title>Draft Genome Sequences of Staphylococcus capitis Strain H36, S. capitis Strain H65, S. cohnii Strain H62, S. hominis Strain H69, Mycobacterium iranicum Strain H39, Plantibacter sp. Strain H53, Pseudomonas oryzihabitans Strain H72, and Microbacterium sp. Strain H83, isolated from residential settings.</title>
        <authorList>
            <person name="Lymperopoulou D."/>
            <person name="Adams R.I."/>
            <person name="Lindow S."/>
            <person name="Coil D.A."/>
            <person name="Jospin G."/>
            <person name="Eisen J.A."/>
        </authorList>
    </citation>
    <scope>NUCLEOTIDE SEQUENCE [LARGE SCALE GENOMIC DNA]</scope>
    <source>
        <strain evidence="18 19">H39</strain>
    </source>
</reference>
<protein>
    <recommendedName>
        <fullName evidence="2">non-specific serine/threonine protein kinase</fullName>
        <ecNumber evidence="2">2.7.11.1</ecNumber>
    </recommendedName>
</protein>
<dbReference type="GO" id="GO:0005886">
    <property type="term" value="C:plasma membrane"/>
    <property type="evidence" value="ECO:0007669"/>
    <property type="project" value="UniProtKB-SubCell"/>
</dbReference>
<feature type="compositionally biased region" description="Low complexity" evidence="15">
    <location>
        <begin position="285"/>
        <end position="306"/>
    </location>
</feature>
<dbReference type="GO" id="GO:0045717">
    <property type="term" value="P:negative regulation of fatty acid biosynthetic process"/>
    <property type="evidence" value="ECO:0007669"/>
    <property type="project" value="UniProtKB-ARBA"/>
</dbReference>
<accession>A0A178M1R3</accession>
<dbReference type="GO" id="GO:0004674">
    <property type="term" value="F:protein serine/threonine kinase activity"/>
    <property type="evidence" value="ECO:0007669"/>
    <property type="project" value="UniProtKB-KW"/>
</dbReference>
<evidence type="ECO:0000256" key="8">
    <source>
        <dbReference type="ARBA" id="ARBA00022741"/>
    </source>
</evidence>
<evidence type="ECO:0000256" key="14">
    <source>
        <dbReference type="ARBA" id="ARBA00048679"/>
    </source>
</evidence>
<proteinExistence type="predicted"/>
<dbReference type="SMART" id="SM00220">
    <property type="entry name" value="S_TKc"/>
    <property type="match status" value="1"/>
</dbReference>
<evidence type="ECO:0000256" key="16">
    <source>
        <dbReference type="SAM" id="Phobius"/>
    </source>
</evidence>
<dbReference type="PROSITE" id="PS50011">
    <property type="entry name" value="PROTEIN_KINASE_DOM"/>
    <property type="match status" value="1"/>
</dbReference>
<evidence type="ECO:0000256" key="6">
    <source>
        <dbReference type="ARBA" id="ARBA00022679"/>
    </source>
</evidence>
<keyword evidence="10" id="KW-0067">ATP-binding</keyword>
<keyword evidence="11 16" id="KW-1133">Transmembrane helix</keyword>
<evidence type="ECO:0000259" key="17">
    <source>
        <dbReference type="PROSITE" id="PS50011"/>
    </source>
</evidence>
<feature type="compositionally biased region" description="Pro residues" evidence="15">
    <location>
        <begin position="389"/>
        <end position="398"/>
    </location>
</feature>
<gene>
    <name evidence="18" type="ORF">A4X20_03655</name>
</gene>
<dbReference type="GO" id="GO:0005524">
    <property type="term" value="F:ATP binding"/>
    <property type="evidence" value="ECO:0007669"/>
    <property type="project" value="UniProtKB-KW"/>
</dbReference>
<evidence type="ECO:0000256" key="15">
    <source>
        <dbReference type="SAM" id="MobiDB-lite"/>
    </source>
</evidence>
<dbReference type="OrthoDB" id="9762169at2"/>
<evidence type="ECO:0000256" key="1">
    <source>
        <dbReference type="ARBA" id="ARBA00004162"/>
    </source>
</evidence>
<keyword evidence="6" id="KW-0808">Transferase</keyword>
<dbReference type="InterPro" id="IPR011009">
    <property type="entry name" value="Kinase-like_dom_sf"/>
</dbReference>
<dbReference type="Pfam" id="PF00069">
    <property type="entry name" value="Pkinase"/>
    <property type="match status" value="1"/>
</dbReference>
<keyword evidence="8" id="KW-0547">Nucleotide-binding</keyword>
<keyword evidence="5" id="KW-0597">Phosphoprotein</keyword>
<feature type="region of interest" description="Disordered" evidence="15">
    <location>
        <begin position="371"/>
        <end position="433"/>
    </location>
</feature>
<evidence type="ECO:0000256" key="12">
    <source>
        <dbReference type="ARBA" id="ARBA00023136"/>
    </source>
</evidence>
<evidence type="ECO:0000313" key="18">
    <source>
        <dbReference type="EMBL" id="OAN41928.1"/>
    </source>
</evidence>
<keyword evidence="9 18" id="KW-0418">Kinase</keyword>
<keyword evidence="4 18" id="KW-0723">Serine/threonine-protein kinase</keyword>
<evidence type="ECO:0000313" key="19">
    <source>
        <dbReference type="Proteomes" id="UP000078396"/>
    </source>
</evidence>
<evidence type="ECO:0000256" key="4">
    <source>
        <dbReference type="ARBA" id="ARBA00022527"/>
    </source>
</evidence>
<dbReference type="SUPFAM" id="SSF56112">
    <property type="entry name" value="Protein kinase-like (PK-like)"/>
    <property type="match status" value="1"/>
</dbReference>
<dbReference type="FunFam" id="1.10.510.10:FF:000021">
    <property type="entry name" value="Serine/threonine protein kinase"/>
    <property type="match status" value="1"/>
</dbReference>
<dbReference type="STRING" id="912594.AWC12_11970"/>
<comment type="caution">
    <text evidence="18">The sequence shown here is derived from an EMBL/GenBank/DDBJ whole genome shotgun (WGS) entry which is preliminary data.</text>
</comment>
<comment type="subcellular location">
    <subcellularLocation>
        <location evidence="1">Cell membrane</location>
        <topology evidence="1">Single-pass membrane protein</topology>
    </subcellularLocation>
</comment>
<dbReference type="CDD" id="cd14014">
    <property type="entry name" value="STKc_PknB_like"/>
    <property type="match status" value="1"/>
</dbReference>
<evidence type="ECO:0000256" key="9">
    <source>
        <dbReference type="ARBA" id="ARBA00022777"/>
    </source>
</evidence>
<dbReference type="Proteomes" id="UP000078396">
    <property type="component" value="Unassembled WGS sequence"/>
</dbReference>
<dbReference type="InterPro" id="IPR008271">
    <property type="entry name" value="Ser/Thr_kinase_AS"/>
</dbReference>
<dbReference type="FunFam" id="3.30.200.20:FF:000035">
    <property type="entry name" value="Serine/threonine protein kinase Stk1"/>
    <property type="match status" value="1"/>
</dbReference>
<keyword evidence="3" id="KW-1003">Cell membrane</keyword>
<dbReference type="AlphaFoldDB" id="A0A178M1R3"/>
<evidence type="ECO:0000256" key="10">
    <source>
        <dbReference type="ARBA" id="ARBA00022840"/>
    </source>
</evidence>
<evidence type="ECO:0000256" key="3">
    <source>
        <dbReference type="ARBA" id="ARBA00022475"/>
    </source>
</evidence>
<dbReference type="RefSeq" id="WP_064280127.1">
    <property type="nucleotide sequence ID" value="NZ_LWCS01000002.1"/>
</dbReference>
<dbReference type="Gene3D" id="3.30.200.20">
    <property type="entry name" value="Phosphorylase Kinase, domain 1"/>
    <property type="match status" value="1"/>
</dbReference>
<feature type="domain" description="Protein kinase" evidence="17">
    <location>
        <begin position="13"/>
        <end position="272"/>
    </location>
</feature>
<evidence type="ECO:0000256" key="13">
    <source>
        <dbReference type="ARBA" id="ARBA00047899"/>
    </source>
</evidence>
<feature type="region of interest" description="Disordered" evidence="15">
    <location>
        <begin position="278"/>
        <end position="335"/>
    </location>
</feature>
<keyword evidence="7 16" id="KW-0812">Transmembrane</keyword>
<comment type="catalytic activity">
    <reaction evidence="14">
        <text>L-seryl-[protein] + ATP = O-phospho-L-seryl-[protein] + ADP + H(+)</text>
        <dbReference type="Rhea" id="RHEA:17989"/>
        <dbReference type="Rhea" id="RHEA-COMP:9863"/>
        <dbReference type="Rhea" id="RHEA-COMP:11604"/>
        <dbReference type="ChEBI" id="CHEBI:15378"/>
        <dbReference type="ChEBI" id="CHEBI:29999"/>
        <dbReference type="ChEBI" id="CHEBI:30616"/>
        <dbReference type="ChEBI" id="CHEBI:83421"/>
        <dbReference type="ChEBI" id="CHEBI:456216"/>
        <dbReference type="EC" id="2.7.11.1"/>
    </reaction>
</comment>
<dbReference type="eggNOG" id="COG0515">
    <property type="taxonomic scope" value="Bacteria"/>
</dbReference>
<evidence type="ECO:0000256" key="7">
    <source>
        <dbReference type="ARBA" id="ARBA00022692"/>
    </source>
</evidence>
<feature type="transmembrane region" description="Helical" evidence="16">
    <location>
        <begin position="342"/>
        <end position="363"/>
    </location>
</feature>
<dbReference type="PANTHER" id="PTHR43289:SF6">
    <property type="entry name" value="SERINE_THREONINE-PROTEIN KINASE NEKL-3"/>
    <property type="match status" value="1"/>
</dbReference>
<evidence type="ECO:0000256" key="2">
    <source>
        <dbReference type="ARBA" id="ARBA00012513"/>
    </source>
</evidence>
<dbReference type="EMBL" id="LWCS01000002">
    <property type="protein sequence ID" value="OAN41928.1"/>
    <property type="molecule type" value="Genomic_DNA"/>
</dbReference>
<keyword evidence="12 16" id="KW-0472">Membrane</keyword>
<evidence type="ECO:0000256" key="11">
    <source>
        <dbReference type="ARBA" id="ARBA00022989"/>
    </source>
</evidence>
<sequence length="433" mass="45867">MSPRVGVTLSGRYRLQRLIATGGMGQVWEGIDSRLGRRVAIKVLKAEYSTDSEFVERFRAEARTVAMLNHPGIAGVYDYGETDIDGEGRTAYLVMELVNGEPLNSVIKRTGRLSLRHALDMLEQTGRALQVAHTAGLVHRDVKPGNILITPTGQVKLTDFGIAKAVDAAPVTQTGMVMGTAQYIAPEQALGHDATAASDVYSLGVVGYEAVSGKRPFTGDGALTVAMKHIKETPPPLPADLPPNVRELIEITLVKNPGMRYKSGGPFADAVAAVRAGRRPPRPNAAPSIGRAAPAAVPPAIANRPPEATGRAPAPTSRTRATGSHHRSPQPARRTFSSGQRALLWAAGVLGALAIVIAILIVLNAQDRRDRPAPTTITETPSSQTSAPGAPPETPGAAPPATRDHVPDRNWVSRPVDEASPSVMLHASEQIVR</sequence>
<dbReference type="EC" id="2.7.11.1" evidence="2"/>
<feature type="compositionally biased region" description="Polar residues" evidence="15">
    <location>
        <begin position="375"/>
        <end position="386"/>
    </location>
</feature>
<organism evidence="18 19">
    <name type="scientific">Mycolicibacterium iranicum</name>
    <name type="common">Mycobacterium iranicum</name>
    <dbReference type="NCBI Taxonomy" id="912594"/>
    <lineage>
        <taxon>Bacteria</taxon>
        <taxon>Bacillati</taxon>
        <taxon>Actinomycetota</taxon>
        <taxon>Actinomycetes</taxon>
        <taxon>Mycobacteriales</taxon>
        <taxon>Mycobacteriaceae</taxon>
        <taxon>Mycolicibacterium</taxon>
    </lineage>
</organism>
<dbReference type="Gene3D" id="1.10.510.10">
    <property type="entry name" value="Transferase(Phosphotransferase) domain 1"/>
    <property type="match status" value="1"/>
</dbReference>
<dbReference type="InterPro" id="IPR000719">
    <property type="entry name" value="Prot_kinase_dom"/>
</dbReference>